<reference evidence="13" key="2">
    <citation type="journal article" date="2013" name="Nat. Genet.">
        <title>The genome of the platyfish, Xiphophorus maculatus, provides insights into evolutionary adaptation and several complex traits.</title>
        <authorList>
            <person name="Schartl M."/>
            <person name="Walter R.B."/>
            <person name="Shen Y."/>
            <person name="Garcia T."/>
            <person name="Catchen J."/>
            <person name="Amores A."/>
            <person name="Braasch I."/>
            <person name="Chalopin D."/>
            <person name="Volff J.N."/>
            <person name="Lesch K.P."/>
            <person name="Bisazza A."/>
            <person name="Minx P."/>
            <person name="Hillier L."/>
            <person name="Wilson R.K."/>
            <person name="Fuerstenberg S."/>
            <person name="Boore J."/>
            <person name="Searle S."/>
            <person name="Postlethwait J.H."/>
            <person name="Warren W.C."/>
        </authorList>
    </citation>
    <scope>NUCLEOTIDE SEQUENCE [LARGE SCALE GENOMIC DNA]</scope>
    <source>
        <strain evidence="13">JP 163 A</strain>
    </source>
</reference>
<dbReference type="CDD" id="cd00033">
    <property type="entry name" value="CCP"/>
    <property type="match status" value="6"/>
</dbReference>
<keyword evidence="3" id="KW-0964">Secreted</keyword>
<evidence type="ECO:0000256" key="10">
    <source>
        <dbReference type="SAM" id="SignalP"/>
    </source>
</evidence>
<evidence type="ECO:0000256" key="8">
    <source>
        <dbReference type="ARBA" id="ARBA00023180"/>
    </source>
</evidence>
<dbReference type="PROSITE" id="PS50923">
    <property type="entry name" value="SUSHI"/>
    <property type="match status" value="11"/>
</dbReference>
<evidence type="ECO:0000256" key="4">
    <source>
        <dbReference type="ARBA" id="ARBA00022659"/>
    </source>
</evidence>
<feature type="disulfide bond" evidence="9">
    <location>
        <begin position="149"/>
        <end position="192"/>
    </location>
</feature>
<reference evidence="12" key="3">
    <citation type="submission" date="2025-08" db="UniProtKB">
        <authorList>
            <consortium name="Ensembl"/>
        </authorList>
    </citation>
    <scope>IDENTIFICATION</scope>
    <source>
        <strain evidence="12">JP 163 A</strain>
    </source>
</reference>
<dbReference type="InterPro" id="IPR000436">
    <property type="entry name" value="Sushi_SCR_CCP_dom"/>
</dbReference>
<comment type="caution">
    <text evidence="9">Lacks conserved residue(s) required for the propagation of feature annotation.</text>
</comment>
<evidence type="ECO:0000256" key="7">
    <source>
        <dbReference type="ARBA" id="ARBA00023157"/>
    </source>
</evidence>
<feature type="chain" id="PRO_5017381440" evidence="10">
    <location>
        <begin position="23"/>
        <end position="963"/>
    </location>
</feature>
<evidence type="ECO:0000256" key="3">
    <source>
        <dbReference type="ARBA" id="ARBA00022525"/>
    </source>
</evidence>
<evidence type="ECO:0000256" key="6">
    <source>
        <dbReference type="ARBA" id="ARBA00022737"/>
    </source>
</evidence>
<comment type="subcellular location">
    <subcellularLocation>
        <location evidence="2">Secreted</location>
    </subcellularLocation>
    <subcellularLocation>
        <location evidence="1">Virion</location>
    </subcellularLocation>
</comment>
<feature type="domain" description="Sushi" evidence="11">
    <location>
        <begin position="567"/>
        <end position="626"/>
    </location>
</feature>
<feature type="disulfide bond" evidence="9">
    <location>
        <begin position="117"/>
        <end position="144"/>
    </location>
</feature>
<name>A0A3B5Q8K1_XIPMA</name>
<evidence type="ECO:0000313" key="12">
    <source>
        <dbReference type="Ensembl" id="ENSXMAP00000026406.1"/>
    </source>
</evidence>
<keyword evidence="6" id="KW-0677">Repeat</keyword>
<evidence type="ECO:0000256" key="5">
    <source>
        <dbReference type="ARBA" id="ARBA00022729"/>
    </source>
</evidence>
<feature type="domain" description="Sushi" evidence="11">
    <location>
        <begin position="208"/>
        <end position="268"/>
    </location>
</feature>
<dbReference type="GO" id="GO:0005576">
    <property type="term" value="C:extracellular region"/>
    <property type="evidence" value="ECO:0007669"/>
    <property type="project" value="UniProtKB-SubCell"/>
</dbReference>
<keyword evidence="7 9" id="KW-1015">Disulfide bond</keyword>
<feature type="domain" description="Sushi" evidence="11">
    <location>
        <begin position="746"/>
        <end position="808"/>
    </location>
</feature>
<dbReference type="InterPro" id="IPR035976">
    <property type="entry name" value="Sushi/SCR/CCP_sf"/>
</dbReference>
<feature type="disulfide bond" evidence="9">
    <location>
        <begin position="569"/>
        <end position="612"/>
    </location>
</feature>
<feature type="domain" description="Sushi" evidence="11">
    <location>
        <begin position="86"/>
        <end position="146"/>
    </location>
</feature>
<keyword evidence="8" id="KW-0325">Glycoprotein</keyword>
<evidence type="ECO:0000256" key="1">
    <source>
        <dbReference type="ARBA" id="ARBA00004328"/>
    </source>
</evidence>
<proteinExistence type="predicted"/>
<evidence type="ECO:0000313" key="13">
    <source>
        <dbReference type="Proteomes" id="UP000002852"/>
    </source>
</evidence>
<feature type="domain" description="Sushi" evidence="11">
    <location>
        <begin position="684"/>
        <end position="744"/>
    </location>
</feature>
<dbReference type="InParanoid" id="A0A3B5Q8K1"/>
<feature type="disulfide bond" evidence="9">
    <location>
        <begin position="717"/>
        <end position="744"/>
    </location>
</feature>
<dbReference type="SMART" id="SM00032">
    <property type="entry name" value="CCP"/>
    <property type="match status" value="14"/>
</dbReference>
<evidence type="ECO:0000256" key="9">
    <source>
        <dbReference type="PROSITE-ProRule" id="PRU00302"/>
    </source>
</evidence>
<dbReference type="AlphaFoldDB" id="A0A3B5Q8K1"/>
<dbReference type="Proteomes" id="UP000002852">
    <property type="component" value="Unassembled WGS sequence"/>
</dbReference>
<feature type="domain" description="Sushi" evidence="11">
    <location>
        <begin position="840"/>
        <end position="900"/>
    </location>
</feature>
<feature type="signal peptide" evidence="10">
    <location>
        <begin position="1"/>
        <end position="22"/>
    </location>
</feature>
<accession>A0A3B5Q8K1</accession>
<keyword evidence="5 10" id="KW-0732">Signal</keyword>
<keyword evidence="13" id="KW-1185">Reference proteome</keyword>
<reference evidence="13" key="1">
    <citation type="submission" date="2012-01" db="EMBL/GenBank/DDBJ databases">
        <authorList>
            <person name="Walter R."/>
            <person name="Schartl M."/>
            <person name="Warren W."/>
        </authorList>
    </citation>
    <scope>NUCLEOTIDE SEQUENCE [LARGE SCALE GENOMIC DNA]</scope>
    <source>
        <strain evidence="13">JP 163 A</strain>
    </source>
</reference>
<organism evidence="12 13">
    <name type="scientific">Xiphophorus maculatus</name>
    <name type="common">Southern platyfish</name>
    <name type="synonym">Platypoecilus maculatus</name>
    <dbReference type="NCBI Taxonomy" id="8083"/>
    <lineage>
        <taxon>Eukaryota</taxon>
        <taxon>Metazoa</taxon>
        <taxon>Chordata</taxon>
        <taxon>Craniata</taxon>
        <taxon>Vertebrata</taxon>
        <taxon>Euteleostomi</taxon>
        <taxon>Actinopterygii</taxon>
        <taxon>Neopterygii</taxon>
        <taxon>Teleostei</taxon>
        <taxon>Neoteleostei</taxon>
        <taxon>Acanthomorphata</taxon>
        <taxon>Ovalentaria</taxon>
        <taxon>Atherinomorphae</taxon>
        <taxon>Cyprinodontiformes</taxon>
        <taxon>Poeciliidae</taxon>
        <taxon>Poeciliinae</taxon>
        <taxon>Xiphophorus</taxon>
    </lineage>
</organism>
<dbReference type="FunFam" id="2.10.70.10:FF:000003">
    <property type="entry name" value="Versican core protein"/>
    <property type="match status" value="1"/>
</dbReference>
<dbReference type="Ensembl" id="ENSXMAT00000028056.1">
    <property type="protein sequence ID" value="ENSXMAP00000026406.1"/>
    <property type="gene ID" value="ENSXMAG00000002685.2"/>
</dbReference>
<dbReference type="PANTHER" id="PTHR45785">
    <property type="entry name" value="COMPLEMENT FACTOR H-RELATED"/>
    <property type="match status" value="1"/>
</dbReference>
<feature type="domain" description="Sushi" evidence="11">
    <location>
        <begin position="394"/>
        <end position="449"/>
    </location>
</feature>
<evidence type="ECO:0000256" key="2">
    <source>
        <dbReference type="ARBA" id="ARBA00004613"/>
    </source>
</evidence>
<dbReference type="SUPFAM" id="SSF57535">
    <property type="entry name" value="Complement control module/SCR domain"/>
    <property type="match status" value="13"/>
</dbReference>
<dbReference type="GeneTree" id="ENSGT00940000154967"/>
<protein>
    <submittedName>
        <fullName evidence="12">Complement factor H</fullName>
    </submittedName>
</protein>
<feature type="domain" description="Sushi" evidence="11">
    <location>
        <begin position="269"/>
        <end position="333"/>
    </location>
</feature>
<dbReference type="Gene3D" id="2.10.70.10">
    <property type="entry name" value="Complement Module, domain 1"/>
    <property type="match status" value="13"/>
</dbReference>
<sequence>MHMITRSCVLLLWSQLMTSVKCQDCTREQFINSRHFDQNFDISGLDATYGGGKQVRVPCNVGYSGFFKMICSEGTWKSSSPKCEPKSCGHPGDAQFADFRLEVGDDYVFGSQIVYECNPGYQMVSRSSRRRCLAEGWDGKIPVCEATKCPVVHADNNVQILGGAEEATSGNVVRFSCKSSAEILYGSQEIYCKDDGEWSGQPPKCKAIRCSVPQIEHGRVLGAAQEYKEQEILDFRCDHSYKRADERTPRCTKFAGKADWSPTPACKVIKCELNLASIPGTTHDPPYKNMFLPGETVRVTCGENHWILDTQTTVADVTCGINGDWNTDPICQEVTCPRYIQEAHLYRSVNAWGKNKLGDRVWYDCNYNYDPASSDRTATCTRDGWTPKPLCRGRQCENPNIENAIITSSSRETYSNNHRLTYQCLRGNQESVTITCNRGVWEGIKQCPDVALCQKPEIRNGFAVEPSTGTIYYACNEHFKLPTKSWWGHAKCEGGVFGELHPCIAKTLCGEAPVISNGKVTVTVSRTRATIECNKGYTGEIAELTCVNGRWNYHEFTPRTICRATAEHCGPPPKVENAIVTILYQKEYLDGSSVTYQCRDKYMMEEQATITCRAGKWETRNITCVPFCEQFSDPRLTVRADMINERYLAGEVVQYACTAPGANAEGNATCENGKWKTSEKCPGIPCEVYPLSDGLRRFGSPSRNNLVNPGDKLSFFCEDEYDMEGSDEVQCLDTGKWDAPFPTCSEKCRIPDIPSTVRITSSVQGNAISKGDTLSFDCRQQDHVMQGSSTSSCLGNGKWSTPPPECTIIPYMEQKKKRGQKKFPNKVLGQDQVYLSAAAAHCSAPPTLENGDTKLFIRSDAIHQIGDRVEYICQNKYIMDGDPFKTCDKGVWKGNMRCLKPCTVNEELLSTHGIYFKVGVETKMYAPHMDHLTFLCVRGKRRVGSVPMRVLCNDGQMTLPTCE</sequence>
<reference evidence="12" key="4">
    <citation type="submission" date="2025-09" db="UniProtKB">
        <authorList>
            <consortium name="Ensembl"/>
        </authorList>
    </citation>
    <scope>IDENTIFICATION</scope>
    <source>
        <strain evidence="12">JP 163 A</strain>
    </source>
</reference>
<evidence type="ECO:0000259" key="11">
    <source>
        <dbReference type="PROSITE" id="PS50923"/>
    </source>
</evidence>
<feature type="domain" description="Sushi" evidence="11">
    <location>
        <begin position="147"/>
        <end position="207"/>
    </location>
</feature>
<feature type="domain" description="Sushi" evidence="11">
    <location>
        <begin position="23"/>
        <end position="85"/>
    </location>
</feature>
<dbReference type="InterPro" id="IPR051503">
    <property type="entry name" value="ComplSys_Reg/VirEntry_Med"/>
</dbReference>
<dbReference type="PANTHER" id="PTHR45785:SF2">
    <property type="entry name" value="COMPLEMENT FACTOR H-RELATED"/>
    <property type="match status" value="1"/>
</dbReference>
<keyword evidence="4 9" id="KW-0768">Sushi</keyword>
<feature type="domain" description="Sushi" evidence="11">
    <location>
        <begin position="334"/>
        <end position="393"/>
    </location>
</feature>
<dbReference type="Pfam" id="PF00084">
    <property type="entry name" value="Sushi"/>
    <property type="match status" value="8"/>
</dbReference>